<dbReference type="KEGG" id="mspg:F6B93_08330"/>
<protein>
    <submittedName>
        <fullName evidence="5">Alpha/beta fold hydrolase</fullName>
    </submittedName>
</protein>
<sequence>MARVVGMSRHITSATILVALASSVTMVLAGCVPALGAGPRFATDSGARPQGEATTTTPQTGPPPIAAPKNHLSWRDCTSQVSSDAGVAAAPGIRLDCASFDTDLDPINGGSSSVNIGVVRARSNQTPRDAGPLVLTTGSDLPSSMQLPVWLSHAGADVLRSHPIVAIDRRGIGMSSPIDCRDLFDREEMRSQAQFETGDDPVANLSEISNTATTDCTDVIAPGASAYDNTHAASDIERLRDLWDVPAIALIGIGNGAQVALTYAGERPDKVARLILDSPIALGVSEEAAAEQQVKGQQAALDAFAAQCVAVGCALGPDPKAAIDDLLSAARSGDGPGGRSVAAIANAITTTLGFPRGGRVNNTTTLADAVAAARTGDMNMLTNLITRADAIRDTDGQFVSSCSDAIHRPTPDRVRELVVAWGKLYPQFGTVGALNLIKCVHWPSNSAPEPPKDLKVDVLLLGVQNDPIVGLDGVAATAATIINANAASKRVMWQGIGHGATIYSSCAVPPLVGYLDTGELPETDTYCPA</sequence>
<dbReference type="AlphaFoldDB" id="A0A975PWD7"/>
<evidence type="ECO:0000313" key="5">
    <source>
        <dbReference type="EMBL" id="QUR67106.1"/>
    </source>
</evidence>
<dbReference type="Proteomes" id="UP000682202">
    <property type="component" value="Chromosome"/>
</dbReference>
<dbReference type="GO" id="GO:0016787">
    <property type="term" value="F:hydrolase activity"/>
    <property type="evidence" value="ECO:0007669"/>
    <property type="project" value="UniProtKB-KW"/>
</dbReference>
<proteinExistence type="predicted"/>
<feature type="signal peptide" evidence="2">
    <location>
        <begin position="1"/>
        <end position="29"/>
    </location>
</feature>
<keyword evidence="2" id="KW-0732">Signal</keyword>
<dbReference type="RefSeq" id="WP_211698675.1">
    <property type="nucleotide sequence ID" value="NZ_CP046600.1"/>
</dbReference>
<dbReference type="Pfam" id="PF00561">
    <property type="entry name" value="Abhydrolase_1"/>
    <property type="match status" value="1"/>
</dbReference>
<keyword evidence="6" id="KW-1185">Reference proteome</keyword>
<dbReference type="Pfam" id="PF08386">
    <property type="entry name" value="Abhydrolase_4"/>
    <property type="match status" value="1"/>
</dbReference>
<dbReference type="InterPro" id="IPR029058">
    <property type="entry name" value="AB_hydrolase_fold"/>
</dbReference>
<feature type="region of interest" description="Disordered" evidence="1">
    <location>
        <begin position="42"/>
        <end position="67"/>
    </location>
</feature>
<name>A0A975PWD7_9MYCO</name>
<reference evidence="5" key="1">
    <citation type="submission" date="2019-12" db="EMBL/GenBank/DDBJ databases">
        <title>Mycobacterium spongiae sp. nov.</title>
        <authorList>
            <person name="Stinear T."/>
        </authorList>
    </citation>
    <scope>NUCLEOTIDE SEQUENCE</scope>
    <source>
        <strain evidence="5">FSD4b-SM</strain>
    </source>
</reference>
<gene>
    <name evidence="5" type="ORF">F6B93_08330</name>
</gene>
<feature type="chain" id="PRO_5038843398" evidence="2">
    <location>
        <begin position="30"/>
        <end position="529"/>
    </location>
</feature>
<keyword evidence="5" id="KW-0378">Hydrolase</keyword>
<dbReference type="EMBL" id="CP046600">
    <property type="protein sequence ID" value="QUR67106.1"/>
    <property type="molecule type" value="Genomic_DNA"/>
</dbReference>
<evidence type="ECO:0000313" key="6">
    <source>
        <dbReference type="Proteomes" id="UP000682202"/>
    </source>
</evidence>
<dbReference type="SUPFAM" id="SSF53474">
    <property type="entry name" value="alpha/beta-Hydrolases"/>
    <property type="match status" value="1"/>
</dbReference>
<dbReference type="InterPro" id="IPR013595">
    <property type="entry name" value="Pept_S33_TAP-like_C"/>
</dbReference>
<dbReference type="PROSITE" id="PS51257">
    <property type="entry name" value="PROKAR_LIPOPROTEIN"/>
    <property type="match status" value="1"/>
</dbReference>
<evidence type="ECO:0000256" key="1">
    <source>
        <dbReference type="SAM" id="MobiDB-lite"/>
    </source>
</evidence>
<evidence type="ECO:0000256" key="2">
    <source>
        <dbReference type="SAM" id="SignalP"/>
    </source>
</evidence>
<dbReference type="InterPro" id="IPR000073">
    <property type="entry name" value="AB_hydrolase_1"/>
</dbReference>
<feature type="domain" description="AB hydrolase-1" evidence="3">
    <location>
        <begin position="160"/>
        <end position="312"/>
    </location>
</feature>
<evidence type="ECO:0000259" key="4">
    <source>
        <dbReference type="Pfam" id="PF08386"/>
    </source>
</evidence>
<feature type="domain" description="Peptidase S33 tripeptidyl aminopeptidase-like C-terminal" evidence="4">
    <location>
        <begin position="426"/>
        <end position="527"/>
    </location>
</feature>
<evidence type="ECO:0000259" key="3">
    <source>
        <dbReference type="Pfam" id="PF00561"/>
    </source>
</evidence>
<accession>A0A975PWD7</accession>
<organism evidence="5 6">
    <name type="scientific">Mycobacterium spongiae</name>
    <dbReference type="NCBI Taxonomy" id="886343"/>
    <lineage>
        <taxon>Bacteria</taxon>
        <taxon>Bacillati</taxon>
        <taxon>Actinomycetota</taxon>
        <taxon>Actinomycetes</taxon>
        <taxon>Mycobacteriales</taxon>
        <taxon>Mycobacteriaceae</taxon>
        <taxon>Mycobacterium</taxon>
    </lineage>
</organism>
<dbReference type="Gene3D" id="3.40.50.1820">
    <property type="entry name" value="alpha/beta hydrolase"/>
    <property type="match status" value="1"/>
</dbReference>